<evidence type="ECO:0000256" key="3">
    <source>
        <dbReference type="ARBA" id="ARBA00022603"/>
    </source>
</evidence>
<organism evidence="9 10">
    <name type="scientific">Pedobacter roseus</name>
    <dbReference type="NCBI Taxonomy" id="336820"/>
    <lineage>
        <taxon>Bacteria</taxon>
        <taxon>Pseudomonadati</taxon>
        <taxon>Bacteroidota</taxon>
        <taxon>Sphingobacteriia</taxon>
        <taxon>Sphingobacteriales</taxon>
        <taxon>Sphingobacteriaceae</taxon>
        <taxon>Pedobacter</taxon>
    </lineage>
</organism>
<comment type="similarity">
    <text evidence="1">Belongs to the N(4)/N(6)-methyltransferase family.</text>
</comment>
<sequence>MPDRNFPVKTSDKQLNFIQHIIENLQPNGRAAIVLPDSCLSSEAAKKIWAFYLDPTKKSSTQCNLHTILKLPDGVFAAYANGVKACVIFLQKGTKTDSVWLYDMRKNIKKFTTKSNPLRIEHFSDFQQSFGSDPNGKNQRIETERFKPHPIEEIVARKYDISFVEMSQPKTYQMPNEIIDKMIADYKMKIIALESLKDNLTSR</sequence>
<dbReference type="GO" id="GO:0009307">
    <property type="term" value="P:DNA restriction-modification system"/>
    <property type="evidence" value="ECO:0007669"/>
    <property type="project" value="UniProtKB-KW"/>
</dbReference>
<dbReference type="AlphaFoldDB" id="A0A7G9QNM9"/>
<reference evidence="9 10" key="1">
    <citation type="submission" date="2020-08" db="EMBL/GenBank/DDBJ databases">
        <title>Genome sequence of Pedobacter roseus KACC 11594T.</title>
        <authorList>
            <person name="Hyun D.-W."/>
            <person name="Bae J.-W."/>
        </authorList>
    </citation>
    <scope>NUCLEOTIDE SEQUENCE [LARGE SCALE GENOMIC DNA]</scope>
    <source>
        <strain evidence="9 10">KACC 11594</strain>
    </source>
</reference>
<dbReference type="InterPro" id="IPR029063">
    <property type="entry name" value="SAM-dependent_MTases_sf"/>
</dbReference>
<dbReference type="Proteomes" id="UP000515806">
    <property type="component" value="Chromosome"/>
</dbReference>
<name>A0A7G9QNM9_9SPHI</name>
<keyword evidence="5" id="KW-0949">S-adenosyl-L-methionine</keyword>
<evidence type="ECO:0000256" key="6">
    <source>
        <dbReference type="ARBA" id="ARBA00022747"/>
    </source>
</evidence>
<evidence type="ECO:0000313" key="9">
    <source>
        <dbReference type="EMBL" id="QNN44954.1"/>
    </source>
</evidence>
<dbReference type="GO" id="GO:0009007">
    <property type="term" value="F:site-specific DNA-methyltransferase (adenine-specific) activity"/>
    <property type="evidence" value="ECO:0007669"/>
    <property type="project" value="UniProtKB-EC"/>
</dbReference>
<keyword evidence="10" id="KW-1185">Reference proteome</keyword>
<dbReference type="EC" id="2.1.1.72" evidence="2"/>
<dbReference type="GO" id="GO:0032259">
    <property type="term" value="P:methylation"/>
    <property type="evidence" value="ECO:0007669"/>
    <property type="project" value="UniProtKB-KW"/>
</dbReference>
<dbReference type="Gene3D" id="3.40.50.150">
    <property type="entry name" value="Vaccinia Virus protein VP39"/>
    <property type="match status" value="1"/>
</dbReference>
<keyword evidence="6" id="KW-0680">Restriction system</keyword>
<evidence type="ECO:0000256" key="2">
    <source>
        <dbReference type="ARBA" id="ARBA00011900"/>
    </source>
</evidence>
<evidence type="ECO:0000313" key="10">
    <source>
        <dbReference type="Proteomes" id="UP000515806"/>
    </source>
</evidence>
<keyword evidence="4" id="KW-0808">Transferase</keyword>
<comment type="catalytic activity">
    <reaction evidence="7">
        <text>a 2'-deoxyadenosine in DNA + S-adenosyl-L-methionine = an N(6)-methyl-2'-deoxyadenosine in DNA + S-adenosyl-L-homocysteine + H(+)</text>
        <dbReference type="Rhea" id="RHEA:15197"/>
        <dbReference type="Rhea" id="RHEA-COMP:12418"/>
        <dbReference type="Rhea" id="RHEA-COMP:12419"/>
        <dbReference type="ChEBI" id="CHEBI:15378"/>
        <dbReference type="ChEBI" id="CHEBI:57856"/>
        <dbReference type="ChEBI" id="CHEBI:59789"/>
        <dbReference type="ChEBI" id="CHEBI:90615"/>
        <dbReference type="ChEBI" id="CHEBI:90616"/>
        <dbReference type="EC" id="2.1.1.72"/>
    </reaction>
</comment>
<evidence type="ECO:0000256" key="5">
    <source>
        <dbReference type="ARBA" id="ARBA00022691"/>
    </source>
</evidence>
<feature type="domain" description="DNA methylase adenine-specific" evidence="8">
    <location>
        <begin position="9"/>
        <end position="165"/>
    </location>
</feature>
<dbReference type="EMBL" id="CP060723">
    <property type="protein sequence ID" value="QNN44954.1"/>
    <property type="molecule type" value="Genomic_DNA"/>
</dbReference>
<proteinExistence type="inferred from homology"/>
<dbReference type="SUPFAM" id="SSF53335">
    <property type="entry name" value="S-adenosyl-L-methionine-dependent methyltransferases"/>
    <property type="match status" value="1"/>
</dbReference>
<dbReference type="PANTHER" id="PTHR42933:SF4">
    <property type="entry name" value="TYPE I RESTRICTION ENZYME ECOKI METHYLASE SUBUNIT"/>
    <property type="match status" value="1"/>
</dbReference>
<dbReference type="InterPro" id="IPR003356">
    <property type="entry name" value="DNA_methylase_A-5"/>
</dbReference>
<evidence type="ECO:0000256" key="1">
    <source>
        <dbReference type="ARBA" id="ARBA00006594"/>
    </source>
</evidence>
<evidence type="ECO:0000259" key="8">
    <source>
        <dbReference type="Pfam" id="PF02384"/>
    </source>
</evidence>
<dbReference type="InterPro" id="IPR051537">
    <property type="entry name" value="DNA_Adenine_Mtase"/>
</dbReference>
<evidence type="ECO:0000256" key="4">
    <source>
        <dbReference type="ARBA" id="ARBA00022679"/>
    </source>
</evidence>
<evidence type="ECO:0000256" key="7">
    <source>
        <dbReference type="ARBA" id="ARBA00047942"/>
    </source>
</evidence>
<dbReference type="GO" id="GO:0008170">
    <property type="term" value="F:N-methyltransferase activity"/>
    <property type="evidence" value="ECO:0007669"/>
    <property type="project" value="InterPro"/>
</dbReference>
<dbReference type="Pfam" id="PF02384">
    <property type="entry name" value="N6_Mtase"/>
    <property type="match status" value="1"/>
</dbReference>
<dbReference type="PANTHER" id="PTHR42933">
    <property type="entry name" value="SLR6095 PROTEIN"/>
    <property type="match status" value="1"/>
</dbReference>
<accession>A0A7G9QNM9</accession>
<keyword evidence="3 9" id="KW-0489">Methyltransferase</keyword>
<protein>
    <recommendedName>
        <fullName evidence="2">site-specific DNA-methyltransferase (adenine-specific)</fullName>
        <ecNumber evidence="2">2.1.1.72</ecNumber>
    </recommendedName>
</protein>
<dbReference type="KEGG" id="proe:H9L23_00880"/>
<dbReference type="GO" id="GO:0003677">
    <property type="term" value="F:DNA binding"/>
    <property type="evidence" value="ECO:0007669"/>
    <property type="project" value="InterPro"/>
</dbReference>
<gene>
    <name evidence="9" type="ORF">H9L23_00880</name>
</gene>